<name>A0ABY0Z258_9PSED</name>
<dbReference type="EMBL" id="FNTT01000002">
    <property type="protein sequence ID" value="SEE20773.1"/>
    <property type="molecule type" value="Genomic_DNA"/>
</dbReference>
<protein>
    <submittedName>
        <fullName evidence="2">Uncharacterized protein</fullName>
    </submittedName>
</protein>
<keyword evidence="1" id="KW-0812">Transmembrane</keyword>
<reference evidence="2 3" key="1">
    <citation type="submission" date="2016-10" db="EMBL/GenBank/DDBJ databases">
        <authorList>
            <person name="Varghese N."/>
            <person name="Submissions S."/>
        </authorList>
    </citation>
    <scope>NUCLEOTIDE SEQUENCE [LARGE SCALE GENOMIC DNA]</scope>
    <source>
        <strain evidence="2 3">BS3780</strain>
    </source>
</reference>
<keyword evidence="1" id="KW-1133">Transmembrane helix</keyword>
<comment type="caution">
    <text evidence="2">The sequence shown here is derived from an EMBL/GenBank/DDBJ whole genome shotgun (WGS) entry which is preliminary data.</text>
</comment>
<feature type="transmembrane region" description="Helical" evidence="1">
    <location>
        <begin position="29"/>
        <end position="49"/>
    </location>
</feature>
<accession>A0ABY0Z258</accession>
<feature type="transmembrane region" description="Helical" evidence="1">
    <location>
        <begin position="55"/>
        <end position="73"/>
    </location>
</feature>
<proteinExistence type="predicted"/>
<keyword evidence="1" id="KW-0472">Membrane</keyword>
<dbReference type="Proteomes" id="UP000183915">
    <property type="component" value="Unassembled WGS sequence"/>
</dbReference>
<keyword evidence="3" id="KW-1185">Reference proteome</keyword>
<sequence>MSEYGLYALAYAVFLLLFFYMKSYDLRKWFGITLLALGFASIFALPSFISGFDVGIASTSAIAIGAALFFSRARYVE</sequence>
<organism evidence="2 3">
    <name type="scientific">Pseudomonas kilonensis</name>
    <dbReference type="NCBI Taxonomy" id="132476"/>
    <lineage>
        <taxon>Bacteria</taxon>
        <taxon>Pseudomonadati</taxon>
        <taxon>Pseudomonadota</taxon>
        <taxon>Gammaproteobacteria</taxon>
        <taxon>Pseudomonadales</taxon>
        <taxon>Pseudomonadaceae</taxon>
        <taxon>Pseudomonas</taxon>
    </lineage>
</organism>
<evidence type="ECO:0000313" key="3">
    <source>
        <dbReference type="Proteomes" id="UP000183915"/>
    </source>
</evidence>
<gene>
    <name evidence="2" type="ORF">SAMN04490188_2987</name>
</gene>
<evidence type="ECO:0000313" key="2">
    <source>
        <dbReference type="EMBL" id="SEE20773.1"/>
    </source>
</evidence>
<dbReference type="RefSeq" id="WP_018607497.1">
    <property type="nucleotide sequence ID" value="NZ_FNTT01000002.1"/>
</dbReference>
<feature type="transmembrane region" description="Helical" evidence="1">
    <location>
        <begin position="6"/>
        <end position="22"/>
    </location>
</feature>
<evidence type="ECO:0000256" key="1">
    <source>
        <dbReference type="SAM" id="Phobius"/>
    </source>
</evidence>